<dbReference type="InterPro" id="IPR003591">
    <property type="entry name" value="Leu-rich_rpt_typical-subtyp"/>
</dbReference>
<evidence type="ECO:0000259" key="13">
    <source>
        <dbReference type="Pfam" id="PF23598"/>
    </source>
</evidence>
<dbReference type="Pfam" id="PF23598">
    <property type="entry name" value="LRR_14"/>
    <property type="match status" value="1"/>
</dbReference>
<dbReference type="FunFam" id="3.80.10.10:FF:000111">
    <property type="entry name" value="LRR receptor-like serine/threonine-protein kinase ERECTA"/>
    <property type="match status" value="1"/>
</dbReference>
<comment type="subcellular location">
    <subcellularLocation>
        <location evidence="1">Cell membrane</location>
        <topology evidence="1">Single-pass type I membrane protein</topology>
    </subcellularLocation>
</comment>
<dbReference type="InterPro" id="IPR046956">
    <property type="entry name" value="RLP23-like"/>
</dbReference>
<protein>
    <recommendedName>
        <fullName evidence="16">Leucine-rich repeat-containing N-terminal plant-type domain-containing protein</fullName>
    </recommendedName>
</protein>
<keyword evidence="5 11" id="KW-0812">Transmembrane</keyword>
<evidence type="ECO:0000256" key="2">
    <source>
        <dbReference type="ARBA" id="ARBA00009592"/>
    </source>
</evidence>
<keyword evidence="6" id="KW-0732">Signal</keyword>
<keyword evidence="3" id="KW-1003">Cell membrane</keyword>
<dbReference type="SMART" id="SM00369">
    <property type="entry name" value="LRR_TYP"/>
    <property type="match status" value="10"/>
</dbReference>
<dbReference type="Gene3D" id="3.80.10.10">
    <property type="entry name" value="Ribonuclease Inhibitor"/>
    <property type="match status" value="3"/>
</dbReference>
<keyword evidence="10" id="KW-0325">Glycoprotein</keyword>
<feature type="domain" description="Disease resistance R13L4/SHOC-2-like LRR" evidence="13">
    <location>
        <begin position="119"/>
        <end position="336"/>
    </location>
</feature>
<gene>
    <name evidence="14" type="ORF">QVD17_01055</name>
</gene>
<dbReference type="InterPro" id="IPR013210">
    <property type="entry name" value="LRR_N_plant-typ"/>
</dbReference>
<evidence type="ECO:0000256" key="3">
    <source>
        <dbReference type="ARBA" id="ARBA00022475"/>
    </source>
</evidence>
<dbReference type="Pfam" id="PF13855">
    <property type="entry name" value="LRR_8"/>
    <property type="match status" value="1"/>
</dbReference>
<evidence type="ECO:0000256" key="8">
    <source>
        <dbReference type="ARBA" id="ARBA00022989"/>
    </source>
</evidence>
<dbReference type="FunFam" id="3.80.10.10:FF:000095">
    <property type="entry name" value="LRR receptor-like serine/threonine-protein kinase GSO1"/>
    <property type="match status" value="1"/>
</dbReference>
<evidence type="ECO:0000256" key="5">
    <source>
        <dbReference type="ARBA" id="ARBA00022692"/>
    </source>
</evidence>
<evidence type="ECO:0000313" key="14">
    <source>
        <dbReference type="EMBL" id="KAK1435294.1"/>
    </source>
</evidence>
<evidence type="ECO:0000256" key="11">
    <source>
        <dbReference type="SAM" id="Phobius"/>
    </source>
</evidence>
<reference evidence="14" key="1">
    <citation type="journal article" date="2023" name="bioRxiv">
        <title>Improved chromosome-level genome assembly for marigold (Tagetes erecta).</title>
        <authorList>
            <person name="Jiang F."/>
            <person name="Yuan L."/>
            <person name="Wang S."/>
            <person name="Wang H."/>
            <person name="Xu D."/>
            <person name="Wang A."/>
            <person name="Fan W."/>
        </authorList>
    </citation>
    <scope>NUCLEOTIDE SEQUENCE</scope>
    <source>
        <strain evidence="14">WSJ</strain>
        <tissue evidence="14">Leaf</tissue>
    </source>
</reference>
<dbReference type="EMBL" id="JAUHHV010000001">
    <property type="protein sequence ID" value="KAK1435294.1"/>
    <property type="molecule type" value="Genomic_DNA"/>
</dbReference>
<dbReference type="FunFam" id="3.80.10.10:FF:000275">
    <property type="entry name" value="Leucine-rich repeat receptor-like protein kinase"/>
    <property type="match status" value="1"/>
</dbReference>
<dbReference type="PRINTS" id="PR00019">
    <property type="entry name" value="LEURICHRPT"/>
</dbReference>
<feature type="domain" description="Leucine-rich repeat-containing N-terminal plant-type" evidence="12">
    <location>
        <begin position="54"/>
        <end position="99"/>
    </location>
</feature>
<evidence type="ECO:0000256" key="7">
    <source>
        <dbReference type="ARBA" id="ARBA00022737"/>
    </source>
</evidence>
<name>A0AAD8L6X8_TARER</name>
<evidence type="ECO:0000256" key="9">
    <source>
        <dbReference type="ARBA" id="ARBA00023136"/>
    </source>
</evidence>
<keyword evidence="15" id="KW-1185">Reference proteome</keyword>
<accession>A0AAD8L6X8</accession>
<keyword evidence="4" id="KW-0433">Leucine-rich repeat</keyword>
<dbReference type="SUPFAM" id="SSF52058">
    <property type="entry name" value="L domain-like"/>
    <property type="match status" value="3"/>
</dbReference>
<dbReference type="GO" id="GO:0051707">
    <property type="term" value="P:response to other organism"/>
    <property type="evidence" value="ECO:0007669"/>
    <property type="project" value="UniProtKB-ARBA"/>
</dbReference>
<dbReference type="InterPro" id="IPR055414">
    <property type="entry name" value="LRR_R13L4/SHOC2-like"/>
</dbReference>
<evidence type="ECO:0008006" key="16">
    <source>
        <dbReference type="Google" id="ProtNLM"/>
    </source>
</evidence>
<dbReference type="GO" id="GO:0005886">
    <property type="term" value="C:plasma membrane"/>
    <property type="evidence" value="ECO:0007669"/>
    <property type="project" value="UniProtKB-SubCell"/>
</dbReference>
<evidence type="ECO:0000313" key="15">
    <source>
        <dbReference type="Proteomes" id="UP001229421"/>
    </source>
</evidence>
<dbReference type="AlphaFoldDB" id="A0AAD8L6X8"/>
<evidence type="ECO:0000256" key="10">
    <source>
        <dbReference type="ARBA" id="ARBA00023180"/>
    </source>
</evidence>
<dbReference type="SMART" id="SM00365">
    <property type="entry name" value="LRR_SD22"/>
    <property type="match status" value="7"/>
</dbReference>
<dbReference type="PANTHER" id="PTHR48063:SF103">
    <property type="entry name" value="LEUCINE-RICH RECEPTOR-LIKE KINASE FAMILY PROTEIN"/>
    <property type="match status" value="1"/>
</dbReference>
<evidence type="ECO:0000256" key="1">
    <source>
        <dbReference type="ARBA" id="ARBA00004251"/>
    </source>
</evidence>
<dbReference type="InterPro" id="IPR032675">
    <property type="entry name" value="LRR_dom_sf"/>
</dbReference>
<feature type="transmembrane region" description="Helical" evidence="11">
    <location>
        <begin position="909"/>
        <end position="931"/>
    </location>
</feature>
<dbReference type="Pfam" id="PF00560">
    <property type="entry name" value="LRR_1"/>
    <property type="match status" value="6"/>
</dbReference>
<keyword evidence="8 11" id="KW-1133">Transmembrane helix</keyword>
<organism evidence="14 15">
    <name type="scientific">Tagetes erecta</name>
    <name type="common">African marigold</name>
    <dbReference type="NCBI Taxonomy" id="13708"/>
    <lineage>
        <taxon>Eukaryota</taxon>
        <taxon>Viridiplantae</taxon>
        <taxon>Streptophyta</taxon>
        <taxon>Embryophyta</taxon>
        <taxon>Tracheophyta</taxon>
        <taxon>Spermatophyta</taxon>
        <taxon>Magnoliopsida</taxon>
        <taxon>eudicotyledons</taxon>
        <taxon>Gunneridae</taxon>
        <taxon>Pentapetalae</taxon>
        <taxon>asterids</taxon>
        <taxon>campanulids</taxon>
        <taxon>Asterales</taxon>
        <taxon>Asteraceae</taxon>
        <taxon>Asteroideae</taxon>
        <taxon>Heliantheae alliance</taxon>
        <taxon>Tageteae</taxon>
        <taxon>Tagetes</taxon>
    </lineage>
</organism>
<dbReference type="Pfam" id="PF08263">
    <property type="entry name" value="LRRNT_2"/>
    <property type="match status" value="1"/>
</dbReference>
<evidence type="ECO:0000256" key="4">
    <source>
        <dbReference type="ARBA" id="ARBA00022614"/>
    </source>
</evidence>
<keyword evidence="9 11" id="KW-0472">Membrane</keyword>
<proteinExistence type="inferred from homology"/>
<comment type="similarity">
    <text evidence="2">Belongs to the RLP family.</text>
</comment>
<dbReference type="InterPro" id="IPR001611">
    <property type="entry name" value="Leu-rich_rpt"/>
</dbReference>
<keyword evidence="7" id="KW-0677">Repeat</keyword>
<dbReference type="Proteomes" id="UP001229421">
    <property type="component" value="Unassembled WGS sequence"/>
</dbReference>
<dbReference type="PANTHER" id="PTHR48063">
    <property type="entry name" value="LRR RECEPTOR-LIKE KINASE"/>
    <property type="match status" value="1"/>
</dbReference>
<evidence type="ECO:0000256" key="6">
    <source>
        <dbReference type="ARBA" id="ARBA00022729"/>
    </source>
</evidence>
<comment type="caution">
    <text evidence="14">The sequence shown here is derived from an EMBL/GenBank/DDBJ whole genome shotgun (WGS) entry which is preliminary data.</text>
</comment>
<evidence type="ECO:0000259" key="12">
    <source>
        <dbReference type="Pfam" id="PF08263"/>
    </source>
</evidence>
<sequence>MANTIFHKHFVHHATFIVIHSLVVLASIMKTTTTTSLRHQARDEAAGDFKCIEKERQALLHFKSYIRQDPNGLLSTWTQYEKREEATSDCCEWSGVTCNNQTGHVITLDLSFGDLEGKISPSLVNLTNLSHLDLSWNSFSGPIPMFIGSMTQLRHLNLQGNSFNGTISMFIGSMTHLRYLDLSFNELTGNIPMFIGSITHLRYLSLGVNYFNGTIPMELGNLTKLQELSLEYLSNCTIENLDWLSHLSELEDLHMSGISLANAKNWVNVILGLKKLSYLSLSGCDLSQVMNPYSYSSFNSSSTSSSIVYLNLRSNNLNSSIYHWLFPLTSNKLEGLYLDDNKLDWIPESLGNHCGLTYLSINYNSMSVKISDLLANLSSGCTSVSLEWLLGSYNQLTGSLSDNIQMFSSLQCLYLSNNQLNEIISENVLRLPKLVFLDVSSNSLKSFISEYIGETKILRLYLSNNSFEGIPSNTHMSDHSNIEEIDISSCKLGPHFPNWIIKLKNLTHLNIANNRISYTFSLQFWNMWFSQLIDIDLSSNNFSGSIHNVSFGLQRLDLSHNKFYGQILFLCQITYGSLYFLDLSNNSFVGEIPDCLWHFKKLKILDLGHNNFSGRLPFSIGYLISIEVLKLDNNKFSGELPLSLQNCTRLTFLELGVNKFSGYVPIWIGERLSLLYALRLTSNKFFGTIPSQFCQLVDLHFLDLSMNKLNGTIPSCLNNLTSLVHDRFSSHYQNQHNYDYYPFIYVDHVLIYWQGIVREFSKNIGMLKSIDLSNNFLTGQIPYELTNLLELMQLNLSNNVLSGTIPEKIGDMKELQILDLSRNKLSGQIPSSISGITFLDFLDVSYNNLSGRIPVSTQLQSFAPLRYIGNARLCGLPLPKYCPGDKELEAPIIGQNEGRREGIDELDRLFYIGGASGFVTGFWIVCFGLHVNWHGRNEFFHIVDNMKDWVYIKVTLFITRRQRPPCI</sequence>
<dbReference type="GO" id="GO:0006952">
    <property type="term" value="P:defense response"/>
    <property type="evidence" value="ECO:0007669"/>
    <property type="project" value="UniProtKB-ARBA"/>
</dbReference>
<dbReference type="PROSITE" id="PS51450">
    <property type="entry name" value="LRR"/>
    <property type="match status" value="1"/>
</dbReference>